<dbReference type="HOGENOM" id="CLU_1130176_0_0_1"/>
<organism evidence="1 2">
    <name type="scientific">Lottia gigantea</name>
    <name type="common">Giant owl limpet</name>
    <dbReference type="NCBI Taxonomy" id="225164"/>
    <lineage>
        <taxon>Eukaryota</taxon>
        <taxon>Metazoa</taxon>
        <taxon>Spiralia</taxon>
        <taxon>Lophotrochozoa</taxon>
        <taxon>Mollusca</taxon>
        <taxon>Gastropoda</taxon>
        <taxon>Patellogastropoda</taxon>
        <taxon>Lottioidea</taxon>
        <taxon>Lottiidae</taxon>
        <taxon>Lottia</taxon>
    </lineage>
</organism>
<proteinExistence type="predicted"/>
<evidence type="ECO:0000313" key="2">
    <source>
        <dbReference type="Proteomes" id="UP000030746"/>
    </source>
</evidence>
<dbReference type="OrthoDB" id="6761856at2759"/>
<evidence type="ECO:0000313" key="1">
    <source>
        <dbReference type="EMBL" id="ESO99827.1"/>
    </source>
</evidence>
<name>V4ARG8_LOTGI</name>
<dbReference type="RefSeq" id="XP_009049476.1">
    <property type="nucleotide sequence ID" value="XM_009051228.1"/>
</dbReference>
<dbReference type="Proteomes" id="UP000030746">
    <property type="component" value="Unassembled WGS sequence"/>
</dbReference>
<sequence>MTLILKHEQERFNGDGFISALTSLFPKVASFVANNKSLISSEAQAIGSIAKSEIYKNHYALFLVFHGQNILEKNICRELETIKHPGEFDTTRKTVLYPKDFDSVSSWIPDLGDGSVLKEPVRNVANDADQARMRLIDRNTIERVGRAANHGFEKRVLQYNNTVDSNSWGSYVVEDVEIAFLRRNTVLSVTLTGESTTWPITNTIKPARYLMVGFENLPDSQTNNNNVFRVAMNQNQDPIIHKVQVR</sequence>
<protein>
    <submittedName>
        <fullName evidence="1">Uncharacterized protein</fullName>
    </submittedName>
</protein>
<reference evidence="1 2" key="1">
    <citation type="journal article" date="2013" name="Nature">
        <title>Insights into bilaterian evolution from three spiralian genomes.</title>
        <authorList>
            <person name="Simakov O."/>
            <person name="Marletaz F."/>
            <person name="Cho S.J."/>
            <person name="Edsinger-Gonzales E."/>
            <person name="Havlak P."/>
            <person name="Hellsten U."/>
            <person name="Kuo D.H."/>
            <person name="Larsson T."/>
            <person name="Lv J."/>
            <person name="Arendt D."/>
            <person name="Savage R."/>
            <person name="Osoegawa K."/>
            <person name="de Jong P."/>
            <person name="Grimwood J."/>
            <person name="Chapman J.A."/>
            <person name="Shapiro H."/>
            <person name="Aerts A."/>
            <person name="Otillar R.P."/>
            <person name="Terry A.Y."/>
            <person name="Boore J.L."/>
            <person name="Grigoriev I.V."/>
            <person name="Lindberg D.R."/>
            <person name="Seaver E.C."/>
            <person name="Weisblat D.A."/>
            <person name="Putnam N.H."/>
            <person name="Rokhsar D.S."/>
        </authorList>
    </citation>
    <scope>NUCLEOTIDE SEQUENCE [LARGE SCALE GENOMIC DNA]</scope>
</reference>
<dbReference type="EMBL" id="KB200890">
    <property type="protein sequence ID" value="ESO99827.1"/>
    <property type="molecule type" value="Genomic_DNA"/>
</dbReference>
<accession>V4ARG8</accession>
<gene>
    <name evidence="1" type="ORF">LOTGIDRAFT_173485</name>
</gene>
<dbReference type="CTD" id="20242400"/>
<dbReference type="AlphaFoldDB" id="V4ARG8"/>
<dbReference type="GeneID" id="20242400"/>
<keyword evidence="2" id="KW-1185">Reference proteome</keyword>
<dbReference type="KEGG" id="lgi:LOTGIDRAFT_173485"/>